<protein>
    <submittedName>
        <fullName evidence="1">Uncharacterized protein</fullName>
    </submittedName>
</protein>
<keyword evidence="2" id="KW-1185">Reference proteome</keyword>
<evidence type="ECO:0000313" key="1">
    <source>
        <dbReference type="EMBL" id="RYR46320.1"/>
    </source>
</evidence>
<dbReference type="EMBL" id="SDMP01000007">
    <property type="protein sequence ID" value="RYR46320.1"/>
    <property type="molecule type" value="Genomic_DNA"/>
</dbReference>
<gene>
    <name evidence="1" type="ORF">Ahy_A07g032060</name>
</gene>
<proteinExistence type="predicted"/>
<evidence type="ECO:0000313" key="2">
    <source>
        <dbReference type="Proteomes" id="UP000289738"/>
    </source>
</evidence>
<sequence>MTTILNLIMTDNKIKYEYLARQVKQIVIDYTEGQPHNQNFGMNPEIWVSTEKIYMLIPKKMKLSFILFNAIKMLMSRYGLIIKRPPYVCSLLKKFLNIDKVNEMKYKGGKKYSFDILKLEQIYVLLKDKQLVLPEKKTLPSVKNLKGKSFCKFHQAISHSTNNFVCFRDLIQEEIMERRLKFDEGKKDMKVDIDPFDSTANFVEP</sequence>
<name>A0A445C5Y4_ARAHY</name>
<comment type="caution">
    <text evidence="1">The sequence shown here is derived from an EMBL/GenBank/DDBJ whole genome shotgun (WGS) entry which is preliminary data.</text>
</comment>
<dbReference type="Proteomes" id="UP000289738">
    <property type="component" value="Chromosome A07"/>
</dbReference>
<reference evidence="1 2" key="1">
    <citation type="submission" date="2019-01" db="EMBL/GenBank/DDBJ databases">
        <title>Sequencing of cultivated peanut Arachis hypogaea provides insights into genome evolution and oil improvement.</title>
        <authorList>
            <person name="Chen X."/>
        </authorList>
    </citation>
    <scope>NUCLEOTIDE SEQUENCE [LARGE SCALE GENOMIC DNA]</scope>
    <source>
        <strain evidence="2">cv. Fuhuasheng</strain>
        <tissue evidence="1">Leaves</tissue>
    </source>
</reference>
<accession>A0A445C5Y4</accession>
<organism evidence="1 2">
    <name type="scientific">Arachis hypogaea</name>
    <name type="common">Peanut</name>
    <dbReference type="NCBI Taxonomy" id="3818"/>
    <lineage>
        <taxon>Eukaryota</taxon>
        <taxon>Viridiplantae</taxon>
        <taxon>Streptophyta</taxon>
        <taxon>Embryophyta</taxon>
        <taxon>Tracheophyta</taxon>
        <taxon>Spermatophyta</taxon>
        <taxon>Magnoliopsida</taxon>
        <taxon>eudicotyledons</taxon>
        <taxon>Gunneridae</taxon>
        <taxon>Pentapetalae</taxon>
        <taxon>rosids</taxon>
        <taxon>fabids</taxon>
        <taxon>Fabales</taxon>
        <taxon>Fabaceae</taxon>
        <taxon>Papilionoideae</taxon>
        <taxon>50 kb inversion clade</taxon>
        <taxon>dalbergioids sensu lato</taxon>
        <taxon>Dalbergieae</taxon>
        <taxon>Pterocarpus clade</taxon>
        <taxon>Arachis</taxon>
    </lineage>
</organism>
<dbReference type="AlphaFoldDB" id="A0A445C5Y4"/>